<dbReference type="PANTHER" id="PTHR43081">
    <property type="entry name" value="ADENYLATE CYCLASE, TERMINAL-DIFFERENTIATION SPECIFIC-RELATED"/>
    <property type="match status" value="1"/>
</dbReference>
<dbReference type="AlphaFoldDB" id="A0A382K3S1"/>
<dbReference type="GO" id="GO:0006171">
    <property type="term" value="P:cAMP biosynthetic process"/>
    <property type="evidence" value="ECO:0007669"/>
    <property type="project" value="TreeGrafter"/>
</dbReference>
<proteinExistence type="predicted"/>
<feature type="domain" description="Guanylate cyclase" evidence="1">
    <location>
        <begin position="12"/>
        <end position="126"/>
    </location>
</feature>
<dbReference type="Gene3D" id="3.30.70.1230">
    <property type="entry name" value="Nucleotide cyclase"/>
    <property type="match status" value="1"/>
</dbReference>
<evidence type="ECO:0000259" key="1">
    <source>
        <dbReference type="PROSITE" id="PS50125"/>
    </source>
</evidence>
<gene>
    <name evidence="2" type="ORF">METZ01_LOCUS271762</name>
</gene>
<dbReference type="InterPro" id="IPR001054">
    <property type="entry name" value="A/G_cyclase"/>
</dbReference>
<name>A0A382K3S1_9ZZZZ</name>
<dbReference type="InterPro" id="IPR050697">
    <property type="entry name" value="Adenylyl/Guanylyl_Cyclase_3/4"/>
</dbReference>
<dbReference type="PROSITE" id="PS50125">
    <property type="entry name" value="GUANYLATE_CYCLASE_2"/>
    <property type="match status" value="1"/>
</dbReference>
<dbReference type="CDD" id="cd07302">
    <property type="entry name" value="CHD"/>
    <property type="match status" value="1"/>
</dbReference>
<dbReference type="Gene3D" id="3.40.50.10070">
    <property type="entry name" value="TolB, N-terminal domain"/>
    <property type="match status" value="1"/>
</dbReference>
<evidence type="ECO:0000313" key="2">
    <source>
        <dbReference type="EMBL" id="SVC18908.1"/>
    </source>
</evidence>
<protein>
    <recommendedName>
        <fullName evidence="1">Guanylate cyclase domain-containing protein</fullName>
    </recommendedName>
</protein>
<dbReference type="GO" id="GO:0035556">
    <property type="term" value="P:intracellular signal transduction"/>
    <property type="evidence" value="ECO:0007669"/>
    <property type="project" value="InterPro"/>
</dbReference>
<dbReference type="InterPro" id="IPR029787">
    <property type="entry name" value="Nucleotide_cyclase"/>
</dbReference>
<dbReference type="SUPFAM" id="SSF55073">
    <property type="entry name" value="Nucleotide cyclase"/>
    <property type="match status" value="1"/>
</dbReference>
<feature type="non-terminal residue" evidence="2">
    <location>
        <position position="311"/>
    </location>
</feature>
<dbReference type="Pfam" id="PF00211">
    <property type="entry name" value="Guanylate_cyc"/>
    <property type="match status" value="1"/>
</dbReference>
<organism evidence="2">
    <name type="scientific">marine metagenome</name>
    <dbReference type="NCBI Taxonomy" id="408172"/>
    <lineage>
        <taxon>unclassified sequences</taxon>
        <taxon>metagenomes</taxon>
        <taxon>ecological metagenomes</taxon>
    </lineage>
</organism>
<dbReference type="EMBL" id="UINC01078131">
    <property type="protein sequence ID" value="SVC18908.1"/>
    <property type="molecule type" value="Genomic_DNA"/>
</dbReference>
<sequence>MADSSPRRKIAVIFATDVVGYSTKMEENEDQTLKNLKVCRNIIEGIVDEHHGRIFNTAGDSVLAEFQSAVEAVICASEFQNTIKERNNTVSDEEHMEFRVGINMGDVVIEGENLYGEGVNVAARLEALAQPGGICLSRNVHEIVNKKTNFQFHDLGEQTVKNTVLHAVDVTLDGTSQRKLSKPTTKQQSSTEKPPAIAVLPFTNMSGDPEQEYFADGITEDIITNLSLWKTFPVISRNSSFTYKGKNINVKEAANELGVRYIVEGSVRKGGNKVRITAQLIDATEDHHLWSEKWDRNLDDIFEVQDEVSSS</sequence>
<dbReference type="PANTHER" id="PTHR43081:SF19">
    <property type="entry name" value="PH-SENSITIVE ADENYLATE CYCLASE RV1264"/>
    <property type="match status" value="1"/>
</dbReference>
<accession>A0A382K3S1</accession>
<dbReference type="SUPFAM" id="SSF52964">
    <property type="entry name" value="TolB, N-terminal domain"/>
    <property type="match status" value="1"/>
</dbReference>
<reference evidence="2" key="1">
    <citation type="submission" date="2018-05" db="EMBL/GenBank/DDBJ databases">
        <authorList>
            <person name="Lanie J.A."/>
            <person name="Ng W.-L."/>
            <person name="Kazmierczak K.M."/>
            <person name="Andrzejewski T.M."/>
            <person name="Davidsen T.M."/>
            <person name="Wayne K.J."/>
            <person name="Tettelin H."/>
            <person name="Glass J.I."/>
            <person name="Rusch D."/>
            <person name="Podicherti R."/>
            <person name="Tsui H.-C.T."/>
            <person name="Winkler M.E."/>
        </authorList>
    </citation>
    <scope>NUCLEOTIDE SEQUENCE</scope>
</reference>